<dbReference type="PANTHER" id="PTHR35514">
    <property type="entry name" value="THYLAKOID LUMENAL 15.0 KDA PROTEIN 2, CHLOROPLASTIC"/>
    <property type="match status" value="1"/>
</dbReference>
<dbReference type="AlphaFoldDB" id="A0A7S0Q6K1"/>
<evidence type="ECO:0000313" key="3">
    <source>
        <dbReference type="EMBL" id="CAD8612566.1"/>
    </source>
</evidence>
<dbReference type="PANTHER" id="PTHR35514:SF1">
    <property type="entry name" value="THYLAKOID LUMENAL 15.0 KDA PROTEIN 2, CHLOROPLASTIC"/>
    <property type="match status" value="1"/>
</dbReference>
<evidence type="ECO:0000259" key="2">
    <source>
        <dbReference type="Pfam" id="PF04536"/>
    </source>
</evidence>
<dbReference type="Pfam" id="PF04536">
    <property type="entry name" value="TPM_phosphatase"/>
    <property type="match status" value="1"/>
</dbReference>
<dbReference type="EMBL" id="HBEY01033362">
    <property type="protein sequence ID" value="CAD8612566.1"/>
    <property type="molecule type" value="Transcribed_RNA"/>
</dbReference>
<feature type="domain" description="TPM" evidence="2">
    <location>
        <begin position="73"/>
        <end position="191"/>
    </location>
</feature>
<protein>
    <recommendedName>
        <fullName evidence="2">TPM domain-containing protein</fullName>
    </recommendedName>
</protein>
<gene>
    <name evidence="3" type="ORF">CPEL01642_LOCUS15946</name>
</gene>
<keyword evidence="1" id="KW-0732">Signal</keyword>
<feature type="signal peptide" evidence="1">
    <location>
        <begin position="1"/>
        <end position="17"/>
    </location>
</feature>
<evidence type="ECO:0000256" key="1">
    <source>
        <dbReference type="SAM" id="SignalP"/>
    </source>
</evidence>
<proteinExistence type="predicted"/>
<feature type="chain" id="PRO_5031342514" description="TPM domain-containing protein" evidence="1">
    <location>
        <begin position="18"/>
        <end position="223"/>
    </location>
</feature>
<accession>A0A7S0Q6K1</accession>
<organism evidence="3">
    <name type="scientific">Coccolithus braarudii</name>
    <dbReference type="NCBI Taxonomy" id="221442"/>
    <lineage>
        <taxon>Eukaryota</taxon>
        <taxon>Haptista</taxon>
        <taxon>Haptophyta</taxon>
        <taxon>Prymnesiophyceae</taxon>
        <taxon>Coccolithales</taxon>
        <taxon>Coccolithaceae</taxon>
        <taxon>Coccolithus</taxon>
    </lineage>
</organism>
<sequence length="223" mass="24458">MLRTISLITLFSAAASALRLPIPEITAGPCARRVALQGLSFAALPLALPLLPVHARPEGVNKPELLPTEQTNVIDLERYLTTGEVKNLDKQLAALEKETGFKLRILCQRYPNTPGLAIKDYWGLDDNSIVMVADKGTKGNSANILNFNVGEGAKLMLPNTFWTRLQSTFGTTFFVRDNGEDVAITRAIDTIDYCLRAGFCTDVPTQFKTNDIGDAWRASGLFK</sequence>
<reference evidence="3" key="1">
    <citation type="submission" date="2021-01" db="EMBL/GenBank/DDBJ databases">
        <authorList>
            <person name="Corre E."/>
            <person name="Pelletier E."/>
            <person name="Niang G."/>
            <person name="Scheremetjew M."/>
            <person name="Finn R."/>
            <person name="Kale V."/>
            <person name="Holt S."/>
            <person name="Cochrane G."/>
            <person name="Meng A."/>
            <person name="Brown T."/>
            <person name="Cohen L."/>
        </authorList>
    </citation>
    <scope>NUCLEOTIDE SEQUENCE</scope>
    <source>
        <strain evidence="3">PLY182g</strain>
    </source>
</reference>
<dbReference type="InterPro" id="IPR007621">
    <property type="entry name" value="TPM_dom"/>
</dbReference>
<name>A0A7S0Q6K1_9EUKA</name>